<gene>
    <name evidence="2" type="primary">dlgap4a</name>
</gene>
<organism evidence="1 2">
    <name type="scientific">Danio rerio</name>
    <name type="common">Zebrafish</name>
    <name type="synonym">Brachydanio rerio</name>
    <dbReference type="NCBI Taxonomy" id="7955"/>
    <lineage>
        <taxon>Eukaryota</taxon>
        <taxon>Metazoa</taxon>
        <taxon>Chordata</taxon>
        <taxon>Craniata</taxon>
        <taxon>Vertebrata</taxon>
        <taxon>Euteleostomi</taxon>
        <taxon>Actinopterygii</taxon>
        <taxon>Neopterygii</taxon>
        <taxon>Teleostei</taxon>
        <taxon>Ostariophysi</taxon>
        <taxon>Cypriniformes</taxon>
        <taxon>Danionidae</taxon>
        <taxon>Danioninae</taxon>
        <taxon>Danio</taxon>
    </lineage>
</organism>
<evidence type="ECO:0000313" key="2">
    <source>
        <dbReference type="RefSeq" id="XP_073795528.1"/>
    </source>
</evidence>
<accession>A0AC58IMR8</accession>
<keyword evidence="1" id="KW-1185">Reference proteome</keyword>
<sequence>MREQFSRLCSPMQSAGSEPLLHSCMPSLCEVPTNRSLDNLDCLMGPGDAALQHWDVDGGFSQRCATLGRGSIMSQVEQCFMASAAYGQLESQAVEALDLPTPTCFRSRSHSYLRAIQAGCSQDEDTGSVDSDETPPITSSISSCNSVTVSTCTAVCKKNPPPVPPRNASKPYISVTVQSSTESAQDTYLDSQDQRSEVNSQSGRSNSSDSLASSRTGSLVKGSKRPPILPPIPAPREPVQLPSARVTTPPPAIAPPTPAPDAKPQPLSLTLVPDEPQAPPKRKLSSIGIQVDCVQPILKEEQTPTTRFQSIGVQVEDGRPLSRFTSMASRQETTEAESQEQSDGKHLGNKTPGQSLDKPSLADMTRSASTSLQEKLDPALDPSRLPPPDPSLQSGSGSVNGAVEQLGGSACLRDGRCFQKLLQAETDRMEAWCQQMEEETKDKQLSEEVLGKIRSAVGSAQLLMSQKFRQFQGLCEQNLDVSAQPRPTAQDLAGFWDLLQLSIEDISMKFDELHLLRSNDWKTTDKKEEKKSAPSHTPKKTVKVKPSGGKEKSLDSVADKQRQEARKRLMAAKRAVSERQNSATESAESIEIYVPEAQTRL</sequence>
<reference evidence="2" key="1">
    <citation type="submission" date="2025-08" db="UniProtKB">
        <authorList>
            <consortium name="RefSeq"/>
        </authorList>
    </citation>
    <scope>IDENTIFICATION</scope>
    <source>
        <strain evidence="2">Tuebingen</strain>
        <tissue evidence="2">Fibroblasts and whole tissue</tissue>
    </source>
</reference>
<protein>
    <submittedName>
        <fullName evidence="2">Disks large-associated protein 4 isoform X2</fullName>
    </submittedName>
</protein>
<proteinExistence type="predicted"/>
<dbReference type="Proteomes" id="UP000000437">
    <property type="component" value="Chromosome 23"/>
</dbReference>
<dbReference type="RefSeq" id="XP_073795528.1">
    <property type="nucleotide sequence ID" value="XM_073939427.1"/>
</dbReference>
<evidence type="ECO:0000313" key="1">
    <source>
        <dbReference type="Proteomes" id="UP000000437"/>
    </source>
</evidence>
<name>A0AC58IMR8_DANRE</name>